<dbReference type="OrthoDB" id="4464809at2"/>
<accession>A0A402DNS8</accession>
<keyword evidence="3" id="KW-1185">Reference proteome</keyword>
<comment type="caution">
    <text evidence="2">The sequence shown here is derived from an EMBL/GenBank/DDBJ whole genome shotgun (WGS) entry which is preliminary data.</text>
</comment>
<evidence type="ECO:0000313" key="2">
    <source>
        <dbReference type="EMBL" id="GCE75731.1"/>
    </source>
</evidence>
<dbReference type="EMBL" id="BIMR01000041">
    <property type="protein sequence ID" value="GCE75731.1"/>
    <property type="molecule type" value="Genomic_DNA"/>
</dbReference>
<feature type="domain" description="HNH nuclease" evidence="1">
    <location>
        <begin position="189"/>
        <end position="238"/>
    </location>
</feature>
<evidence type="ECO:0000259" key="1">
    <source>
        <dbReference type="Pfam" id="PF13391"/>
    </source>
</evidence>
<sequence>MDTAVEAALRDQIIRWVQERAEANGGFLHREELLRFTVGNRRLPIIDYSRGIRNPAEFGSTLAIVSSAHGPYDDIESEEDGLLHYAYRDGDPFGGDNAKLRNAITTGMPLILFRKEVPNYYTPIAPVYVVDDYPEDRTFLVALDESFRFMGDLKDLTVDQRRYGLRLARQRLHQPAFRTRVLLAYETRCAMCRLAHGSLLDAAHIVPDGEALGVPTTANGLALCKIHHAAYDQNLLGVSPDHVIHLDRDLLDEVDGPMLRHGLQAMHGHRITLPRRPADAPGRDLLAWRWEQFASR</sequence>
<organism evidence="2 3">
    <name type="scientific">Cellulomonas biazotea</name>
    <dbReference type="NCBI Taxonomy" id="1709"/>
    <lineage>
        <taxon>Bacteria</taxon>
        <taxon>Bacillati</taxon>
        <taxon>Actinomycetota</taxon>
        <taxon>Actinomycetes</taxon>
        <taxon>Micrococcales</taxon>
        <taxon>Cellulomonadaceae</taxon>
        <taxon>Cellulomonas</taxon>
    </lineage>
</organism>
<dbReference type="RefSeq" id="WP_130780329.1">
    <property type="nucleotide sequence ID" value="NZ_BIMR01000041.1"/>
</dbReference>
<evidence type="ECO:0000313" key="3">
    <source>
        <dbReference type="Proteomes" id="UP000289954"/>
    </source>
</evidence>
<name>A0A402DNS8_9CELL</name>
<protein>
    <recommendedName>
        <fullName evidence="1">HNH nuclease domain-containing protein</fullName>
    </recommendedName>
</protein>
<dbReference type="InterPro" id="IPR003615">
    <property type="entry name" value="HNH_nuc"/>
</dbReference>
<reference evidence="2 3" key="1">
    <citation type="submission" date="2019-01" db="EMBL/GenBank/DDBJ databases">
        <title>Draft genome sequence of Cellulomonas takizawaensis strain TKZ-21.</title>
        <authorList>
            <person name="Yamamura H."/>
            <person name="Hayashi T."/>
            <person name="Hamada M."/>
            <person name="Serisawa Y."/>
            <person name="Matsuyama K."/>
            <person name="Nakagawa Y."/>
            <person name="Otoguro M."/>
            <person name="Yanagida F."/>
            <person name="Hayakawa M."/>
        </authorList>
    </citation>
    <scope>NUCLEOTIDE SEQUENCE [LARGE SCALE GENOMIC DNA]</scope>
    <source>
        <strain evidence="2 3">NBRC12680</strain>
    </source>
</reference>
<proteinExistence type="predicted"/>
<dbReference type="Pfam" id="PF13391">
    <property type="entry name" value="HNH_2"/>
    <property type="match status" value="1"/>
</dbReference>
<dbReference type="Proteomes" id="UP000289954">
    <property type="component" value="Unassembled WGS sequence"/>
</dbReference>
<gene>
    <name evidence="2" type="ORF">CBZ_07870</name>
</gene>
<dbReference type="AlphaFoldDB" id="A0A402DNS8"/>